<feature type="compositionally biased region" description="Low complexity" evidence="1">
    <location>
        <begin position="23"/>
        <end position="39"/>
    </location>
</feature>
<dbReference type="OrthoDB" id="4892at2759"/>
<dbReference type="InterPro" id="IPR010765">
    <property type="entry name" value="DUF1350"/>
</dbReference>
<accession>A0A9W7FEU1</accession>
<gene>
    <name evidence="3" type="ORF">TrLO_g9038</name>
</gene>
<evidence type="ECO:0000313" key="3">
    <source>
        <dbReference type="EMBL" id="GMI10748.1"/>
    </source>
</evidence>
<feature type="chain" id="PRO_5040718689" evidence="2">
    <location>
        <begin position="22"/>
        <end position="355"/>
    </location>
</feature>
<dbReference type="InterPro" id="IPR029058">
    <property type="entry name" value="AB_hydrolase_fold"/>
</dbReference>
<dbReference type="EMBL" id="BRXW01000152">
    <property type="protein sequence ID" value="GMI10748.1"/>
    <property type="molecule type" value="Genomic_DNA"/>
</dbReference>
<organism evidence="3 4">
    <name type="scientific">Triparma laevis f. longispina</name>
    <dbReference type="NCBI Taxonomy" id="1714387"/>
    <lineage>
        <taxon>Eukaryota</taxon>
        <taxon>Sar</taxon>
        <taxon>Stramenopiles</taxon>
        <taxon>Ochrophyta</taxon>
        <taxon>Bolidophyceae</taxon>
        <taxon>Parmales</taxon>
        <taxon>Triparmaceae</taxon>
        <taxon>Triparma</taxon>
    </lineage>
</organism>
<feature type="region of interest" description="Disordered" evidence="1">
    <location>
        <begin position="23"/>
        <end position="56"/>
    </location>
</feature>
<keyword evidence="4" id="KW-1185">Reference proteome</keyword>
<dbReference type="Proteomes" id="UP001165122">
    <property type="component" value="Unassembled WGS sequence"/>
</dbReference>
<dbReference type="PANTHER" id="PTHR34127">
    <property type="entry name" value="OS04G0405600 PROTEIN"/>
    <property type="match status" value="1"/>
</dbReference>
<feature type="compositionally biased region" description="Pro residues" evidence="1">
    <location>
        <begin position="40"/>
        <end position="52"/>
    </location>
</feature>
<reference evidence="4" key="1">
    <citation type="journal article" date="2023" name="Commun. Biol.">
        <title>Genome analysis of Parmales, the sister group of diatoms, reveals the evolutionary specialization of diatoms from phago-mixotrophs to photoautotrophs.</title>
        <authorList>
            <person name="Ban H."/>
            <person name="Sato S."/>
            <person name="Yoshikawa S."/>
            <person name="Yamada K."/>
            <person name="Nakamura Y."/>
            <person name="Ichinomiya M."/>
            <person name="Sato N."/>
            <person name="Blanc-Mathieu R."/>
            <person name="Endo H."/>
            <person name="Kuwata A."/>
            <person name="Ogata H."/>
        </authorList>
    </citation>
    <scope>NUCLEOTIDE SEQUENCE [LARGE SCALE GENOMIC DNA]</scope>
    <source>
        <strain evidence="4">NIES 3700</strain>
    </source>
</reference>
<evidence type="ECO:0000313" key="4">
    <source>
        <dbReference type="Proteomes" id="UP001165122"/>
    </source>
</evidence>
<dbReference type="AlphaFoldDB" id="A0A9W7FEU1"/>
<protein>
    <submittedName>
        <fullName evidence="3">Uncharacterized protein</fullName>
    </submittedName>
</protein>
<name>A0A9W7FEU1_9STRA</name>
<evidence type="ECO:0000256" key="1">
    <source>
        <dbReference type="SAM" id="MobiDB-lite"/>
    </source>
</evidence>
<dbReference type="Pfam" id="PF07082">
    <property type="entry name" value="DUF1350"/>
    <property type="match status" value="1"/>
</dbReference>
<keyword evidence="2" id="KW-0732">Signal</keyword>
<dbReference type="SUPFAM" id="SSF53474">
    <property type="entry name" value="alpha/beta-Hydrolases"/>
    <property type="match status" value="1"/>
</dbReference>
<dbReference type="PANTHER" id="PTHR34127:SF1">
    <property type="entry name" value="OS04G0405600 PROTEIN"/>
    <property type="match status" value="1"/>
</dbReference>
<comment type="caution">
    <text evidence="3">The sequence shown here is derived from an EMBL/GenBank/DDBJ whole genome shotgun (WGS) entry which is preliminary data.</text>
</comment>
<proteinExistence type="predicted"/>
<evidence type="ECO:0000256" key="2">
    <source>
        <dbReference type="SAM" id="SignalP"/>
    </source>
</evidence>
<sequence length="355" mass="38595">MATRLGQLVLVLLALLSPLSSFTPTSNSPATTSLSLTPPSSIPKIPPPPQKPPSSKWRVSHGNLILPPPGRPRALIHFLPGQFLSPTPILYSPFLENLSQKGYLIISTPYNPSLDRLKICDEILTSFKLIAPEIIDEFGVLPVIGMGHSNGAVLSLLISSLFPDAPRFGNILISFNDKGLEESIPFYDIVRPGLQSISSLGLPKILSDFSENLINTNTPVDTVLKNVSEATGGGRIGEFIVKDVGRLINQLPSLITELGDVENSQTPTREEVELSTIRGYRTRRSLIVGFKSDGIDEGEVVSEWIGKAGEVRGFKEENKVVEVERWEGEGGHSEVLGGSEEVVEKIEEWMVEGGL</sequence>
<feature type="signal peptide" evidence="2">
    <location>
        <begin position="1"/>
        <end position="21"/>
    </location>
</feature>